<feature type="transmembrane region" description="Helical" evidence="1">
    <location>
        <begin position="198"/>
        <end position="220"/>
    </location>
</feature>
<reference evidence="2" key="1">
    <citation type="submission" date="2021-01" db="EMBL/GenBank/DDBJ databases">
        <title>Whole genome shotgun sequence of Rhizocola hellebori NBRC 109834.</title>
        <authorList>
            <person name="Komaki H."/>
            <person name="Tamura T."/>
        </authorList>
    </citation>
    <scope>NUCLEOTIDE SEQUENCE</scope>
    <source>
        <strain evidence="2">NBRC 109834</strain>
    </source>
</reference>
<evidence type="ECO:0000256" key="1">
    <source>
        <dbReference type="SAM" id="Phobius"/>
    </source>
</evidence>
<feature type="transmembrane region" description="Helical" evidence="1">
    <location>
        <begin position="232"/>
        <end position="253"/>
    </location>
</feature>
<keyword evidence="1" id="KW-1133">Transmembrane helix</keyword>
<evidence type="ECO:0000313" key="2">
    <source>
        <dbReference type="EMBL" id="GIH05903.1"/>
    </source>
</evidence>
<name>A0A8J3QA08_9ACTN</name>
<protein>
    <submittedName>
        <fullName evidence="2">Uncharacterized protein</fullName>
    </submittedName>
</protein>
<feature type="transmembrane region" description="Helical" evidence="1">
    <location>
        <begin position="128"/>
        <end position="150"/>
    </location>
</feature>
<accession>A0A8J3QA08</accession>
<keyword evidence="3" id="KW-1185">Reference proteome</keyword>
<sequence length="321" mass="32011">MVGMPPSRIVRAITIAFGAAAAAGAAQLGIGYGLGVFSWVPTVNGVDEAAWLASLAWTVWISATSVVIGTVAADRLGLASVGLTPLGRTMWRGTLAIAASLGGLIVVALTAVPARATQRPDTFAPQMIVGTYAVAGVIFGLVVALIAVNIPAIASNVTITSAWLWLVAVVATLDGAAANRDPEVVQLGVWQVTTSGPWFHSIYVPGSLLAAGSAIVIGALAAWPAANRGTNLIGVALSGAAGPAVIAGAYLLAAPVLKGVKPEQLSAHLVAPYAVIAGLIGSVLVAALAGAGRRRLAGRSANYKQPGAVSAAQPKVASDAV</sequence>
<gene>
    <name evidence="2" type="ORF">Rhe02_39700</name>
</gene>
<keyword evidence="1" id="KW-0812">Transmembrane</keyword>
<comment type="caution">
    <text evidence="2">The sequence shown here is derived from an EMBL/GenBank/DDBJ whole genome shotgun (WGS) entry which is preliminary data.</text>
</comment>
<feature type="transmembrane region" description="Helical" evidence="1">
    <location>
        <begin position="162"/>
        <end position="178"/>
    </location>
</feature>
<keyword evidence="1" id="KW-0472">Membrane</keyword>
<evidence type="ECO:0000313" key="3">
    <source>
        <dbReference type="Proteomes" id="UP000612899"/>
    </source>
</evidence>
<feature type="transmembrane region" description="Helical" evidence="1">
    <location>
        <begin position="49"/>
        <end position="73"/>
    </location>
</feature>
<dbReference type="Proteomes" id="UP000612899">
    <property type="component" value="Unassembled WGS sequence"/>
</dbReference>
<dbReference type="AlphaFoldDB" id="A0A8J3QA08"/>
<proteinExistence type="predicted"/>
<organism evidence="2 3">
    <name type="scientific">Rhizocola hellebori</name>
    <dbReference type="NCBI Taxonomy" id="1392758"/>
    <lineage>
        <taxon>Bacteria</taxon>
        <taxon>Bacillati</taxon>
        <taxon>Actinomycetota</taxon>
        <taxon>Actinomycetes</taxon>
        <taxon>Micromonosporales</taxon>
        <taxon>Micromonosporaceae</taxon>
        <taxon>Rhizocola</taxon>
    </lineage>
</organism>
<feature type="transmembrane region" description="Helical" evidence="1">
    <location>
        <begin position="273"/>
        <end position="291"/>
    </location>
</feature>
<dbReference type="EMBL" id="BONY01000022">
    <property type="protein sequence ID" value="GIH05903.1"/>
    <property type="molecule type" value="Genomic_DNA"/>
</dbReference>
<feature type="transmembrane region" description="Helical" evidence="1">
    <location>
        <begin position="94"/>
        <end position="116"/>
    </location>
</feature>